<feature type="chain" id="PRO_5039596370" evidence="3">
    <location>
        <begin position="23"/>
        <end position="474"/>
    </location>
</feature>
<keyword evidence="1" id="KW-0677">Repeat</keyword>
<reference evidence="5 6" key="1">
    <citation type="submission" date="2016-05" db="EMBL/GenBank/DDBJ databases">
        <title>Microbial solvent formation.</title>
        <authorList>
            <person name="Poehlein A."/>
            <person name="Montoya Solano J.D."/>
            <person name="Flitsch S."/>
            <person name="Krabben P."/>
            <person name="Duerre P."/>
            <person name="Daniel R."/>
        </authorList>
    </citation>
    <scope>NUCLEOTIDE SEQUENCE [LARGE SCALE GENOMIC DNA]</scope>
    <source>
        <strain evidence="5 6">DSM 2619</strain>
    </source>
</reference>
<organism evidence="5 6">
    <name type="scientific">Clostridium puniceum</name>
    <dbReference type="NCBI Taxonomy" id="29367"/>
    <lineage>
        <taxon>Bacteria</taxon>
        <taxon>Bacillati</taxon>
        <taxon>Bacillota</taxon>
        <taxon>Clostridia</taxon>
        <taxon>Eubacteriales</taxon>
        <taxon>Clostridiaceae</taxon>
        <taxon>Clostridium</taxon>
    </lineage>
</organism>
<evidence type="ECO:0000256" key="1">
    <source>
        <dbReference type="ARBA" id="ARBA00022737"/>
    </source>
</evidence>
<gene>
    <name evidence="5" type="primary">lytB_3</name>
    <name evidence="5" type="ORF">CLPUN_17280</name>
</gene>
<dbReference type="EC" id="3.2.1.96" evidence="5"/>
<name>A0A1S8TMQ7_9CLOT</name>
<dbReference type="Pfam" id="PF01473">
    <property type="entry name" value="Choline_bind_1"/>
    <property type="match status" value="3"/>
</dbReference>
<evidence type="ECO:0000313" key="6">
    <source>
        <dbReference type="Proteomes" id="UP000190890"/>
    </source>
</evidence>
<dbReference type="RefSeq" id="WP_077846898.1">
    <property type="nucleotide sequence ID" value="NZ_LZZM01000113.1"/>
</dbReference>
<feature type="repeat" description="Cell wall-binding" evidence="2">
    <location>
        <begin position="371"/>
        <end position="390"/>
    </location>
</feature>
<dbReference type="AlphaFoldDB" id="A0A1S8TMQ7"/>
<evidence type="ECO:0000313" key="5">
    <source>
        <dbReference type="EMBL" id="OOM79001.1"/>
    </source>
</evidence>
<evidence type="ECO:0000259" key="4">
    <source>
        <dbReference type="Pfam" id="PF12733"/>
    </source>
</evidence>
<dbReference type="InterPro" id="IPR025883">
    <property type="entry name" value="Cadherin-like_domain"/>
</dbReference>
<feature type="domain" description="Cadherin-like beta-sandwich-like" evidence="4">
    <location>
        <begin position="53"/>
        <end position="132"/>
    </location>
</feature>
<keyword evidence="5" id="KW-0378">Hydrolase</keyword>
<keyword evidence="5" id="KW-0326">Glycosidase</keyword>
<keyword evidence="3" id="KW-0732">Signal</keyword>
<protein>
    <submittedName>
        <fullName evidence="5">Putative endo-beta-N-acetylglucosaminidase</fullName>
        <ecNumber evidence="5">3.2.1.96</ecNumber>
    </submittedName>
</protein>
<dbReference type="Pfam" id="PF19127">
    <property type="entry name" value="Choline_bind_3"/>
    <property type="match status" value="2"/>
</dbReference>
<dbReference type="InterPro" id="IPR018337">
    <property type="entry name" value="Cell_wall/Cho-bd_repeat"/>
</dbReference>
<evidence type="ECO:0000256" key="2">
    <source>
        <dbReference type="PROSITE-ProRule" id="PRU00591"/>
    </source>
</evidence>
<feature type="repeat" description="Cell wall-binding" evidence="2">
    <location>
        <begin position="432"/>
        <end position="451"/>
    </location>
</feature>
<comment type="caution">
    <text evidence="5">The sequence shown here is derived from an EMBL/GenBank/DDBJ whole genome shotgun (WGS) entry which is preliminary data.</text>
</comment>
<dbReference type="Gene3D" id="2.20.120.10">
    <property type="entry name" value="Multimodular pneumococcal cell wall endolysin, domain 3"/>
    <property type="match status" value="1"/>
</dbReference>
<feature type="repeat" description="Cell wall-binding" evidence="2">
    <location>
        <begin position="351"/>
        <end position="370"/>
    </location>
</feature>
<feature type="repeat" description="Cell wall-binding" evidence="2">
    <location>
        <begin position="391"/>
        <end position="410"/>
    </location>
</feature>
<sequence length="474" mass="55356">MSKNIRNIIAGIFILAAFSAGAPNCLNFTLKKAYAEYKPSLTDIYLSEGADINFYEGRYSYILDLDENTDEIFVKAKPEDPLDTVKINGQVVTKEDYYKENLKLEKGRNTIDIEVIDDRTKSTTTYSVYVYRGGHKAVYLQDININGKTIGFNKTNSVYSVELDEDTELVELEIIPGKGRYSIFVNDTELNENNTIKLKFKKGIGKYNLNISFKDEDTERVGAYTLNLYLGIPVSPNVEDSIEKVLKPNQWVLIYGRWRYNDEFGVSLKNTWFYDNKYKSYFHFNSRGNMQTGWFEEDGKTYYLNSNGHMQTGWVFDDDEWYFFGSDGARKSGWIKHEGKWYSLRVDGGMSTGWIVSKGEWYYLDSSGAMQTGWILDGRKWYYLSEDGHMETGWIKDNNGWYFLNSDGSMKSGEWFYYNNNWYYLNYVGNMRCGWLYKDDKYYYLDEDGTMRTTTRTIDGYIYNFNKDGSVNFN</sequence>
<dbReference type="Gene3D" id="2.10.270.10">
    <property type="entry name" value="Cholin Binding"/>
    <property type="match status" value="3"/>
</dbReference>
<dbReference type="STRING" id="29367.CLPUN_17280"/>
<dbReference type="PROSITE" id="PS51170">
    <property type="entry name" value="CW"/>
    <property type="match status" value="6"/>
</dbReference>
<evidence type="ECO:0000256" key="3">
    <source>
        <dbReference type="SAM" id="SignalP"/>
    </source>
</evidence>
<dbReference type="SUPFAM" id="SSF69360">
    <property type="entry name" value="Cell wall binding repeat"/>
    <property type="match status" value="2"/>
</dbReference>
<accession>A0A1S8TMQ7</accession>
<feature type="repeat" description="Cell wall-binding" evidence="2">
    <location>
        <begin position="311"/>
        <end position="330"/>
    </location>
</feature>
<feature type="signal peptide" evidence="3">
    <location>
        <begin position="1"/>
        <end position="22"/>
    </location>
</feature>
<dbReference type="EMBL" id="LZZM01000113">
    <property type="protein sequence ID" value="OOM79001.1"/>
    <property type="molecule type" value="Genomic_DNA"/>
</dbReference>
<keyword evidence="6" id="KW-1185">Reference proteome</keyword>
<feature type="repeat" description="Cell wall-binding" evidence="2">
    <location>
        <begin position="291"/>
        <end position="310"/>
    </location>
</feature>
<dbReference type="Proteomes" id="UP000190890">
    <property type="component" value="Unassembled WGS sequence"/>
</dbReference>
<proteinExistence type="predicted"/>
<dbReference type="OrthoDB" id="9783374at2"/>
<dbReference type="Pfam" id="PF12733">
    <property type="entry name" value="Cadherin-like"/>
    <property type="match status" value="1"/>
</dbReference>
<dbReference type="GO" id="GO:0033925">
    <property type="term" value="F:mannosyl-glycoprotein endo-beta-N-acetylglucosaminidase activity"/>
    <property type="evidence" value="ECO:0007669"/>
    <property type="project" value="UniProtKB-EC"/>
</dbReference>